<evidence type="ECO:0000259" key="7">
    <source>
        <dbReference type="PROSITE" id="PS50198"/>
    </source>
</evidence>
<dbReference type="InterPro" id="IPR050245">
    <property type="entry name" value="PrsA_foldase"/>
</dbReference>
<dbReference type="PANTHER" id="PTHR47245:SF1">
    <property type="entry name" value="FOLDASE PROTEIN PRSA"/>
    <property type="match status" value="1"/>
</dbReference>
<gene>
    <name evidence="8" type="ORF">GCM10008025_13710</name>
</gene>
<evidence type="ECO:0000256" key="2">
    <source>
        <dbReference type="ARBA" id="ARBA00013194"/>
    </source>
</evidence>
<evidence type="ECO:0000256" key="6">
    <source>
        <dbReference type="PROSITE-ProRule" id="PRU00278"/>
    </source>
</evidence>
<organism evidence="8 9">
    <name type="scientific">Ornithinibacillus halotolerans</name>
    <dbReference type="NCBI Taxonomy" id="1274357"/>
    <lineage>
        <taxon>Bacteria</taxon>
        <taxon>Bacillati</taxon>
        <taxon>Bacillota</taxon>
        <taxon>Bacilli</taxon>
        <taxon>Bacillales</taxon>
        <taxon>Bacillaceae</taxon>
        <taxon>Ornithinibacillus</taxon>
    </lineage>
</organism>
<dbReference type="GO" id="GO:0003755">
    <property type="term" value="F:peptidyl-prolyl cis-trans isomerase activity"/>
    <property type="evidence" value="ECO:0007669"/>
    <property type="project" value="UniProtKB-KW"/>
</dbReference>
<name>A0A916RXH2_9BACI</name>
<evidence type="ECO:0000256" key="5">
    <source>
        <dbReference type="ARBA" id="ARBA00023235"/>
    </source>
</evidence>
<dbReference type="SUPFAM" id="SSF54534">
    <property type="entry name" value="FKBP-like"/>
    <property type="match status" value="1"/>
</dbReference>
<dbReference type="Proteomes" id="UP000613512">
    <property type="component" value="Unassembled WGS sequence"/>
</dbReference>
<dbReference type="AlphaFoldDB" id="A0A916RXH2"/>
<keyword evidence="3" id="KW-0732">Signal</keyword>
<feature type="domain" description="PpiC" evidence="7">
    <location>
        <begin position="161"/>
        <end position="253"/>
    </location>
</feature>
<dbReference type="Gene3D" id="3.10.50.40">
    <property type="match status" value="1"/>
</dbReference>
<keyword evidence="4 6" id="KW-0697">Rotamase</keyword>
<keyword evidence="5 6" id="KW-0413">Isomerase</keyword>
<comment type="caution">
    <text evidence="8">The sequence shown here is derived from an EMBL/GenBank/DDBJ whole genome shotgun (WGS) entry which is preliminary data.</text>
</comment>
<reference evidence="8" key="1">
    <citation type="journal article" date="2014" name="Int. J. Syst. Evol. Microbiol.">
        <title>Complete genome sequence of Corynebacterium casei LMG S-19264T (=DSM 44701T), isolated from a smear-ripened cheese.</title>
        <authorList>
            <consortium name="US DOE Joint Genome Institute (JGI-PGF)"/>
            <person name="Walter F."/>
            <person name="Albersmeier A."/>
            <person name="Kalinowski J."/>
            <person name="Ruckert C."/>
        </authorList>
    </citation>
    <scope>NUCLEOTIDE SEQUENCE</scope>
    <source>
        <strain evidence="8">CGMCC 1.12408</strain>
    </source>
</reference>
<evidence type="ECO:0000313" key="8">
    <source>
        <dbReference type="EMBL" id="GGA71044.1"/>
    </source>
</evidence>
<reference evidence="8" key="2">
    <citation type="submission" date="2020-09" db="EMBL/GenBank/DDBJ databases">
        <authorList>
            <person name="Sun Q."/>
            <person name="Zhou Y."/>
        </authorList>
    </citation>
    <scope>NUCLEOTIDE SEQUENCE</scope>
    <source>
        <strain evidence="8">CGMCC 1.12408</strain>
    </source>
</reference>
<dbReference type="Pfam" id="PF13145">
    <property type="entry name" value="Rotamase_2"/>
    <property type="match status" value="1"/>
</dbReference>
<evidence type="ECO:0000256" key="1">
    <source>
        <dbReference type="ARBA" id="ARBA00000971"/>
    </source>
</evidence>
<evidence type="ECO:0000256" key="3">
    <source>
        <dbReference type="ARBA" id="ARBA00022729"/>
    </source>
</evidence>
<sequence length="299" mass="34684">MSKKLLLSITILLLITNVTTMLLWKNDQSEGTLVEDEKIDTKKPVATIAGTDITYEEWMGSLRVNHGKKELKNMIDRSIVEKLADESNITVSDKIIERDIALLTTMQGVTKKETLDELEKKWRDDIIYRYQLEALLAQDIQVDEQDIQAYYTKYKNQYQFNESLQFSHILVSTMDEAEKIYKELEEGASFPLLAKEYSIDDETKANGGYLGFNSKNTEFLPANYFEIAEELSEYSFSKPFVTNNGVAILYLHKYLPEISYSYDELKPYIRSELALQSTDQHLNSDPLWEKIDINWIYGE</sequence>
<dbReference type="PROSITE" id="PS50198">
    <property type="entry name" value="PPIC_PPIASE_2"/>
    <property type="match status" value="1"/>
</dbReference>
<comment type="catalytic activity">
    <reaction evidence="1">
        <text>[protein]-peptidylproline (omega=180) = [protein]-peptidylproline (omega=0)</text>
        <dbReference type="Rhea" id="RHEA:16237"/>
        <dbReference type="Rhea" id="RHEA-COMP:10747"/>
        <dbReference type="Rhea" id="RHEA-COMP:10748"/>
        <dbReference type="ChEBI" id="CHEBI:83833"/>
        <dbReference type="ChEBI" id="CHEBI:83834"/>
        <dbReference type="EC" id="5.2.1.8"/>
    </reaction>
</comment>
<protein>
    <recommendedName>
        <fullName evidence="2">peptidylprolyl isomerase</fullName>
        <ecNumber evidence="2">5.2.1.8</ecNumber>
    </recommendedName>
</protein>
<evidence type="ECO:0000256" key="4">
    <source>
        <dbReference type="ARBA" id="ARBA00023110"/>
    </source>
</evidence>
<dbReference type="EC" id="5.2.1.8" evidence="2"/>
<accession>A0A916RXH2</accession>
<keyword evidence="9" id="KW-1185">Reference proteome</keyword>
<dbReference type="RefSeq" id="WP_188383932.1">
    <property type="nucleotide sequence ID" value="NZ_BMEY01000005.1"/>
</dbReference>
<dbReference type="InterPro" id="IPR046357">
    <property type="entry name" value="PPIase_dom_sf"/>
</dbReference>
<dbReference type="EMBL" id="BMEY01000005">
    <property type="protein sequence ID" value="GGA71044.1"/>
    <property type="molecule type" value="Genomic_DNA"/>
</dbReference>
<proteinExistence type="predicted"/>
<dbReference type="Gene3D" id="1.10.4030.10">
    <property type="entry name" value="Porin chaperone SurA, peptide-binding domain"/>
    <property type="match status" value="1"/>
</dbReference>
<dbReference type="PANTHER" id="PTHR47245">
    <property type="entry name" value="PEPTIDYLPROLYL ISOMERASE"/>
    <property type="match status" value="1"/>
</dbReference>
<evidence type="ECO:0000313" key="9">
    <source>
        <dbReference type="Proteomes" id="UP000613512"/>
    </source>
</evidence>
<dbReference type="InterPro" id="IPR000297">
    <property type="entry name" value="PPIase_PpiC"/>
</dbReference>